<dbReference type="PANTHER" id="PTHR43027">
    <property type="entry name" value="DOXORUBICIN RESISTANCE ABC TRANSPORTER PERMEASE PROTEIN DRRC-RELATED"/>
    <property type="match status" value="1"/>
</dbReference>
<gene>
    <name evidence="7" type="ORF">FG383_11770</name>
</gene>
<feature type="domain" description="ABC-2 type transporter transmembrane" evidence="6">
    <location>
        <begin position="20"/>
        <end position="415"/>
    </location>
</feature>
<evidence type="ECO:0000256" key="4">
    <source>
        <dbReference type="ARBA" id="ARBA00023136"/>
    </source>
</evidence>
<name>A0A544T9C5_9BACI</name>
<dbReference type="AlphaFoldDB" id="A0A544T9C5"/>
<dbReference type="EMBL" id="VDGG01000022">
    <property type="protein sequence ID" value="TQR14069.1"/>
    <property type="molecule type" value="Genomic_DNA"/>
</dbReference>
<keyword evidence="8" id="KW-1185">Reference proteome</keyword>
<feature type="transmembrane region" description="Helical" evidence="5">
    <location>
        <begin position="338"/>
        <end position="358"/>
    </location>
</feature>
<dbReference type="Proteomes" id="UP000318937">
    <property type="component" value="Unassembled WGS sequence"/>
</dbReference>
<dbReference type="RefSeq" id="WP_142607589.1">
    <property type="nucleotide sequence ID" value="NZ_VDGG01000022.1"/>
</dbReference>
<dbReference type="InterPro" id="IPR013525">
    <property type="entry name" value="ABC2_TM"/>
</dbReference>
<evidence type="ECO:0000256" key="1">
    <source>
        <dbReference type="ARBA" id="ARBA00004141"/>
    </source>
</evidence>
<evidence type="ECO:0000256" key="2">
    <source>
        <dbReference type="ARBA" id="ARBA00022692"/>
    </source>
</evidence>
<comment type="subcellular location">
    <subcellularLocation>
        <location evidence="1">Membrane</location>
        <topology evidence="1">Multi-pass membrane protein</topology>
    </subcellularLocation>
</comment>
<dbReference type="OrthoDB" id="3078158at2"/>
<keyword evidence="3 5" id="KW-1133">Transmembrane helix</keyword>
<evidence type="ECO:0000256" key="5">
    <source>
        <dbReference type="SAM" id="Phobius"/>
    </source>
</evidence>
<keyword evidence="4 5" id="KW-0472">Membrane</keyword>
<reference evidence="7 8" key="1">
    <citation type="submission" date="2019-05" db="EMBL/GenBank/DDBJ databases">
        <title>Psychrobacillus vulpis sp. nov., a new species isolated from feces of a red fox that inhabits in The Tablas de Daimiel Natural Park, Albacete, Spain.</title>
        <authorList>
            <person name="Rodriguez M."/>
            <person name="Reina J.C."/>
            <person name="Bejar V."/>
            <person name="Llamas I."/>
        </authorList>
    </citation>
    <scope>NUCLEOTIDE SEQUENCE [LARGE SCALE GENOMIC DNA]</scope>
    <source>
        <strain evidence="7 8">NHI-2</strain>
    </source>
</reference>
<evidence type="ECO:0000313" key="7">
    <source>
        <dbReference type="EMBL" id="TQR14069.1"/>
    </source>
</evidence>
<dbReference type="GO" id="GO:0016020">
    <property type="term" value="C:membrane"/>
    <property type="evidence" value="ECO:0007669"/>
    <property type="project" value="UniProtKB-SubCell"/>
</dbReference>
<protein>
    <submittedName>
        <fullName evidence="7">ABC transporter permease</fullName>
    </submittedName>
</protein>
<organism evidence="7 8">
    <name type="scientific">Psychrobacillus soli</name>
    <dbReference type="NCBI Taxonomy" id="1543965"/>
    <lineage>
        <taxon>Bacteria</taxon>
        <taxon>Bacillati</taxon>
        <taxon>Bacillota</taxon>
        <taxon>Bacilli</taxon>
        <taxon>Bacillales</taxon>
        <taxon>Bacillaceae</taxon>
        <taxon>Psychrobacillus</taxon>
    </lineage>
</organism>
<feature type="transmembrane region" description="Helical" evidence="5">
    <location>
        <begin position="227"/>
        <end position="250"/>
    </location>
</feature>
<evidence type="ECO:0000313" key="8">
    <source>
        <dbReference type="Proteomes" id="UP000318937"/>
    </source>
</evidence>
<keyword evidence="2 5" id="KW-0812">Transmembrane</keyword>
<feature type="transmembrane region" description="Helical" evidence="5">
    <location>
        <begin position="302"/>
        <end position="326"/>
    </location>
</feature>
<dbReference type="InterPro" id="IPR052902">
    <property type="entry name" value="ABC-2_transporter"/>
</dbReference>
<dbReference type="PANTHER" id="PTHR43027:SF1">
    <property type="entry name" value="DOXORUBICIN RESISTANCE ABC TRANSPORTER PERMEASE PROTEIN DRRC-RELATED"/>
    <property type="match status" value="1"/>
</dbReference>
<evidence type="ECO:0000256" key="3">
    <source>
        <dbReference type="ARBA" id="ARBA00022989"/>
    </source>
</evidence>
<accession>A0A544T9C5</accession>
<dbReference type="Pfam" id="PF12698">
    <property type="entry name" value="ABC2_membrane_3"/>
    <property type="match status" value="1"/>
</dbReference>
<sequence>MLSSLIGKQMKMLLRNKQPLIILLVMPVVLITILSTALASVMNNEEEMAIQARLVLVDESSWEQEEASIRSFLAKQGLNGPALDGVINEFKRNDPIYILENSILVSEDVSNYIVLEKKQTVVLKEMRKDKEIDGILTIPSNFRSNYIKSAYFEDNQTPELELLLSQENEIRASIIQSIIDSWQTGYTKSLALSKAGIAPSVVIQSNQAVEKIEQVLEEGERKIPASMYYTVGMLVMFALYTPAFLSGFALQEVQWKVYDRLILAGIPATLYACSIFLTGTAVAVIQQAILLLFGRFVLGIDWIGLDAMLVIVLSYSLFVGGLSAFLTTIQLRTKSEGASTVFTGFVVSVFSFLGGSFFNIGDVSSLLANIGNFTPNGATMTAILSIQKGRELEVIWSHLPVLYAWLGLCVLLAIILFPKRGVTS</sequence>
<feature type="transmembrane region" description="Helical" evidence="5">
    <location>
        <begin position="262"/>
        <end position="290"/>
    </location>
</feature>
<feature type="transmembrane region" description="Helical" evidence="5">
    <location>
        <begin position="395"/>
        <end position="417"/>
    </location>
</feature>
<comment type="caution">
    <text evidence="7">The sequence shown here is derived from an EMBL/GenBank/DDBJ whole genome shotgun (WGS) entry which is preliminary data.</text>
</comment>
<proteinExistence type="predicted"/>
<evidence type="ECO:0000259" key="6">
    <source>
        <dbReference type="Pfam" id="PF12698"/>
    </source>
</evidence>
<dbReference type="GO" id="GO:0140359">
    <property type="term" value="F:ABC-type transporter activity"/>
    <property type="evidence" value="ECO:0007669"/>
    <property type="project" value="InterPro"/>
</dbReference>